<dbReference type="InterPro" id="IPR026983">
    <property type="entry name" value="DHC"/>
</dbReference>
<dbReference type="Proteomes" id="UP000601435">
    <property type="component" value="Unassembled WGS sequence"/>
</dbReference>
<dbReference type="EMBL" id="CAJNJA010016220">
    <property type="protein sequence ID" value="CAE7376830.1"/>
    <property type="molecule type" value="Genomic_DNA"/>
</dbReference>
<dbReference type="PANTHER" id="PTHR45703">
    <property type="entry name" value="DYNEIN HEAVY CHAIN"/>
    <property type="match status" value="1"/>
</dbReference>
<dbReference type="GO" id="GO:0045505">
    <property type="term" value="F:dynein intermediate chain binding"/>
    <property type="evidence" value="ECO:0007669"/>
    <property type="project" value="InterPro"/>
</dbReference>
<dbReference type="GO" id="GO:0007018">
    <property type="term" value="P:microtubule-based movement"/>
    <property type="evidence" value="ECO:0007669"/>
    <property type="project" value="InterPro"/>
</dbReference>
<protein>
    <submittedName>
        <fullName evidence="4">DNAH6 protein</fullName>
    </submittedName>
</protein>
<dbReference type="InterPro" id="IPR038765">
    <property type="entry name" value="Papain-like_cys_pep_sf"/>
</dbReference>
<dbReference type="OrthoDB" id="435252at2759"/>
<evidence type="ECO:0000313" key="4">
    <source>
        <dbReference type="EMBL" id="CAE7376830.1"/>
    </source>
</evidence>
<dbReference type="SUPFAM" id="SSF54001">
    <property type="entry name" value="Cysteine proteinases"/>
    <property type="match status" value="1"/>
</dbReference>
<dbReference type="GO" id="GO:0030286">
    <property type="term" value="C:dynein complex"/>
    <property type="evidence" value="ECO:0007669"/>
    <property type="project" value="InterPro"/>
</dbReference>
<feature type="coiled-coil region" evidence="1">
    <location>
        <begin position="803"/>
        <end position="837"/>
    </location>
</feature>
<dbReference type="InterPro" id="IPR013602">
    <property type="entry name" value="Dynein_heavy_linker"/>
</dbReference>
<dbReference type="Pfam" id="PF08393">
    <property type="entry name" value="DHC_N2"/>
    <property type="match status" value="1"/>
</dbReference>
<feature type="region of interest" description="Disordered" evidence="2">
    <location>
        <begin position="1112"/>
        <end position="1135"/>
    </location>
</feature>
<keyword evidence="5" id="KW-1185">Reference proteome</keyword>
<evidence type="ECO:0000256" key="1">
    <source>
        <dbReference type="SAM" id="Coils"/>
    </source>
</evidence>
<dbReference type="Gene3D" id="3.10.620.30">
    <property type="match status" value="1"/>
</dbReference>
<proteinExistence type="predicted"/>
<dbReference type="AlphaFoldDB" id="A0A812Q643"/>
<sequence>MHQCLMYSVLTSMNFFKYYIHGKVFSRWQQHTRFTLYCHARKNLVRRLFLAKPLFVGPLIKICSLMREVESVKVVNIGSNVYNLADFDREQATVRSASCAQKELEMLHDQTVAAMDKLVQVVGQATEPQSHEPPQGTMRPRMKSMVQEKKEASDSARRHRLAVHDNQMLGDCVRLVDYMFQACLVKVVINASVEFFNRVDSSTKMFSISVAYGEKTMVFDPSLDQFLEMLTKLWRSSVQVVNGILSLLSSPHYVKHLSSSTGSTQTVESILHHNRQFNHYTAAVREKIFTDITNAQKFSDKHFELFRRIHDYGNNWDEEAYLSSTTSHEELASDMGRMREFQADLDKYKPHHNVGIIVVDGRTLRASLQPVPERGLAAMKKALTDIARRKCQGVLQRFDHANKILDERPKSLTAYADYVKAPLKPWIAAVQKHAEFDLQDPSAAGSWQCVCEGSLPLGGDELLMDVSSFAVKGWMEPSEARRAAQALLAGKVRGVRRKWELLGSYSAERTEEILASFRLGASLAERCGLEKAEGQSWLDAVRLLRRRSEELDESPAALWQRVERHPIAEYVHVQCQSCGHLIPDSFPAEEDPNLSEDEPQPEERPFVRAGWFRGPRGAVVFVFRCPDCGAVSRWFRATHPEVTLNPNRWGRLCGEQEDLKAWLAQYLGVRLRVCLPLDWDHVWTEVFDGDSWRPLDPNCVDFARRLNEGIGSWTHVLAIGTPGSGDMVAATEEVTEKYLRMAKASEDEVTAWRRQIHSAREDPTGQDTQSRTSHGHTLLCAGLEDHEITAELRAAQRAFDAEKRQAFNDIKNQEAQMEEMREEVESMYQLLRQYNVRVSGDDTVQMEFLQTKGSDFADRKLIEGNAYIREKADEMVESLSGVSQLAEEEAKKLTEQLRSGSFVSQDNIHSPEVVLEELTTIQVAVTKLEEKAANYNEYQALFYVPVQFEFQDVEKAKQLFTEKSRLWNLISDWKAQLDVWKKTDITQLNVEEMNKKVLEYSKTAYQLTRSLEGDKVAQEIRSEVDEWKGNMPCILDLGNPALRDRHRLRIRQEIDLKQTAVSLTTLIGAKVFDKKDHKEFIAEISGIASGEFALEQQLEKVIAAWEDMPLPVQNHRNQRDPTGLGQRSVKRSPDKASPCSCCSGFLAAAFCLEDLWILGDVGDIITQLEELRVGLRVRVELGMERRS</sequence>
<feature type="region of interest" description="Disordered" evidence="2">
    <location>
        <begin position="125"/>
        <end position="144"/>
    </location>
</feature>
<name>A0A812Q643_9DINO</name>
<accession>A0A812Q643</accession>
<evidence type="ECO:0000256" key="2">
    <source>
        <dbReference type="SAM" id="MobiDB-lite"/>
    </source>
</evidence>
<comment type="caution">
    <text evidence="4">The sequence shown here is derived from an EMBL/GenBank/DDBJ whole genome shotgun (WGS) entry which is preliminary data.</text>
</comment>
<dbReference type="GO" id="GO:0051959">
    <property type="term" value="F:dynein light intermediate chain binding"/>
    <property type="evidence" value="ECO:0007669"/>
    <property type="project" value="InterPro"/>
</dbReference>
<keyword evidence="1" id="KW-0175">Coiled coil</keyword>
<reference evidence="4" key="1">
    <citation type="submission" date="2021-02" db="EMBL/GenBank/DDBJ databases">
        <authorList>
            <person name="Dougan E. K."/>
            <person name="Rhodes N."/>
            <person name="Thang M."/>
            <person name="Chan C."/>
        </authorList>
    </citation>
    <scope>NUCLEOTIDE SEQUENCE</scope>
</reference>
<gene>
    <name evidence="4" type="primary">DNAH6</name>
    <name evidence="4" type="ORF">SNEC2469_LOCUS10170</name>
</gene>
<evidence type="ECO:0000313" key="5">
    <source>
        <dbReference type="Proteomes" id="UP000601435"/>
    </source>
</evidence>
<dbReference type="Gene3D" id="1.10.287.2620">
    <property type="match status" value="1"/>
</dbReference>
<feature type="domain" description="Dynein heavy chain linker" evidence="3">
    <location>
        <begin position="954"/>
        <end position="1118"/>
    </location>
</feature>
<organism evidence="4 5">
    <name type="scientific">Symbiodinium necroappetens</name>
    <dbReference type="NCBI Taxonomy" id="1628268"/>
    <lineage>
        <taxon>Eukaryota</taxon>
        <taxon>Sar</taxon>
        <taxon>Alveolata</taxon>
        <taxon>Dinophyceae</taxon>
        <taxon>Suessiales</taxon>
        <taxon>Symbiodiniaceae</taxon>
        <taxon>Symbiodinium</taxon>
    </lineage>
</organism>
<evidence type="ECO:0000259" key="3">
    <source>
        <dbReference type="Pfam" id="PF08393"/>
    </source>
</evidence>